<dbReference type="OrthoDB" id="1739945at2759"/>
<protein>
    <submittedName>
        <fullName evidence="6">Uncharacterized protein</fullName>
    </submittedName>
</protein>
<dbReference type="PANTHER" id="PTHR48467">
    <property type="entry name" value="GLUTAMATE SYNTHASE 1 [NADH], CHLOROPLASTIC-LIKE"/>
    <property type="match status" value="1"/>
</dbReference>
<keyword evidence="7" id="KW-1185">Reference proteome</keyword>
<keyword evidence="3" id="KW-0274">FAD</keyword>
<evidence type="ECO:0000256" key="1">
    <source>
        <dbReference type="ARBA" id="ARBA00001974"/>
    </source>
</evidence>
<dbReference type="Proteomes" id="UP000626092">
    <property type="component" value="Unassembled WGS sequence"/>
</dbReference>
<evidence type="ECO:0000256" key="2">
    <source>
        <dbReference type="ARBA" id="ARBA00022630"/>
    </source>
</evidence>
<dbReference type="PANTHER" id="PTHR48467:SF1">
    <property type="entry name" value="GLUTAMATE SYNTHASE 1 [NADH], CHLOROPLASTIC-LIKE"/>
    <property type="match status" value="1"/>
</dbReference>
<dbReference type="SUPFAM" id="SSF51971">
    <property type="entry name" value="Nucleotide-binding domain"/>
    <property type="match status" value="1"/>
</dbReference>
<evidence type="ECO:0000256" key="5">
    <source>
        <dbReference type="ARBA" id="ARBA00023002"/>
    </source>
</evidence>
<evidence type="ECO:0000313" key="7">
    <source>
        <dbReference type="Proteomes" id="UP000626092"/>
    </source>
</evidence>
<keyword evidence="4" id="KW-0521">NADP</keyword>
<comment type="cofactor">
    <cofactor evidence="1">
        <name>FAD</name>
        <dbReference type="ChEBI" id="CHEBI:57692"/>
    </cofactor>
</comment>
<accession>A0A834HC67</accession>
<dbReference type="GO" id="GO:0016491">
    <property type="term" value="F:oxidoreductase activity"/>
    <property type="evidence" value="ECO:0007669"/>
    <property type="project" value="UniProtKB-KW"/>
</dbReference>
<organism evidence="6 7">
    <name type="scientific">Rhododendron simsii</name>
    <name type="common">Sims's rhododendron</name>
    <dbReference type="NCBI Taxonomy" id="118357"/>
    <lineage>
        <taxon>Eukaryota</taxon>
        <taxon>Viridiplantae</taxon>
        <taxon>Streptophyta</taxon>
        <taxon>Embryophyta</taxon>
        <taxon>Tracheophyta</taxon>
        <taxon>Spermatophyta</taxon>
        <taxon>Magnoliopsida</taxon>
        <taxon>eudicotyledons</taxon>
        <taxon>Gunneridae</taxon>
        <taxon>Pentapetalae</taxon>
        <taxon>asterids</taxon>
        <taxon>Ericales</taxon>
        <taxon>Ericaceae</taxon>
        <taxon>Ericoideae</taxon>
        <taxon>Rhodoreae</taxon>
        <taxon>Rhododendron</taxon>
    </lineage>
</organism>
<comment type="caution">
    <text evidence="6">The sequence shown here is derived from an EMBL/GenBank/DDBJ whole genome shotgun (WGS) entry which is preliminary data.</text>
</comment>
<proteinExistence type="predicted"/>
<reference evidence="6" key="1">
    <citation type="submission" date="2019-11" db="EMBL/GenBank/DDBJ databases">
        <authorList>
            <person name="Liu Y."/>
            <person name="Hou J."/>
            <person name="Li T.-Q."/>
            <person name="Guan C.-H."/>
            <person name="Wu X."/>
            <person name="Wu H.-Z."/>
            <person name="Ling F."/>
            <person name="Zhang R."/>
            <person name="Shi X.-G."/>
            <person name="Ren J.-P."/>
            <person name="Chen E.-F."/>
            <person name="Sun J.-M."/>
        </authorList>
    </citation>
    <scope>NUCLEOTIDE SEQUENCE</scope>
    <source>
        <strain evidence="6">Adult_tree_wgs_1</strain>
        <tissue evidence="6">Leaves</tissue>
    </source>
</reference>
<keyword evidence="5" id="KW-0560">Oxidoreductase</keyword>
<keyword evidence="2" id="KW-0285">Flavoprotein</keyword>
<gene>
    <name evidence="6" type="ORF">RHSIM_Rhsim02G0216900</name>
</gene>
<evidence type="ECO:0000256" key="3">
    <source>
        <dbReference type="ARBA" id="ARBA00022827"/>
    </source>
</evidence>
<evidence type="ECO:0000256" key="4">
    <source>
        <dbReference type="ARBA" id="ARBA00022857"/>
    </source>
</evidence>
<dbReference type="AlphaFoldDB" id="A0A834HC67"/>
<dbReference type="InterPro" id="IPR055275">
    <property type="entry name" value="Ferredox_Rdtase"/>
</dbReference>
<dbReference type="Gene3D" id="3.40.50.720">
    <property type="entry name" value="NAD(P)-binding Rossmann-like Domain"/>
    <property type="match status" value="1"/>
</dbReference>
<evidence type="ECO:0000313" key="6">
    <source>
        <dbReference type="EMBL" id="KAF7151402.1"/>
    </source>
</evidence>
<sequence>MLKTHQGAEVDIIDRLPTPCGLVRSSVALDHPKTKVFKIIIFAEKEVDLLLIELSLPENLQQFVTNQFSRVAQTGRCSFTGNGSLGSSVSLSELREIYDVVVLAHGAESDRVLSISGEDLSGIYLGGEFVWWYNGHPYYGHFALDLEL</sequence>
<name>A0A834HC67_RHOSS</name>
<dbReference type="EMBL" id="WJXA01000002">
    <property type="protein sequence ID" value="KAF7151402.1"/>
    <property type="molecule type" value="Genomic_DNA"/>
</dbReference>